<name>A0A0K2UK24_LEPSM</name>
<organism evidence="1">
    <name type="scientific">Lepeophtheirus salmonis</name>
    <name type="common">Salmon louse</name>
    <name type="synonym">Caligus salmonis</name>
    <dbReference type="NCBI Taxonomy" id="72036"/>
    <lineage>
        <taxon>Eukaryota</taxon>
        <taxon>Metazoa</taxon>
        <taxon>Ecdysozoa</taxon>
        <taxon>Arthropoda</taxon>
        <taxon>Crustacea</taxon>
        <taxon>Multicrustacea</taxon>
        <taxon>Hexanauplia</taxon>
        <taxon>Copepoda</taxon>
        <taxon>Siphonostomatoida</taxon>
        <taxon>Caligidae</taxon>
        <taxon>Lepeophtheirus</taxon>
    </lineage>
</organism>
<reference evidence="1" key="1">
    <citation type="submission" date="2014-05" db="EMBL/GenBank/DDBJ databases">
        <authorList>
            <person name="Chronopoulou M."/>
        </authorList>
    </citation>
    <scope>NUCLEOTIDE SEQUENCE</scope>
    <source>
        <tissue evidence="1">Whole organism</tissue>
    </source>
</reference>
<evidence type="ECO:0000313" key="1">
    <source>
        <dbReference type="EMBL" id="CDW38031.1"/>
    </source>
</evidence>
<sequence>SYVVEFQKFHLSSFSQLIHKNIINIFHFEKNCSPTNQFGYSNDQKHYIDLQHE</sequence>
<dbReference type="EMBL" id="HACA01020671">
    <property type="protein sequence ID" value="CDW38032.1"/>
    <property type="molecule type" value="Transcribed_RNA"/>
</dbReference>
<protein>
    <submittedName>
        <fullName evidence="1">Uncharacterized protein</fullName>
    </submittedName>
</protein>
<dbReference type="AlphaFoldDB" id="A0A0K2UK24"/>
<proteinExistence type="predicted"/>
<dbReference type="EMBL" id="HACA01020670">
    <property type="protein sequence ID" value="CDW38031.1"/>
    <property type="molecule type" value="Transcribed_RNA"/>
</dbReference>
<accession>A0A0K2UK24</accession>
<feature type="non-terminal residue" evidence="1">
    <location>
        <position position="1"/>
    </location>
</feature>